<dbReference type="STRING" id="119641.SAMN05421842_11165"/>
<reference evidence="2 3" key="1">
    <citation type="submission" date="2016-10" db="EMBL/GenBank/DDBJ databases">
        <authorList>
            <person name="de Groot N.N."/>
        </authorList>
    </citation>
    <scope>NUCLEOTIDE SEQUENCE [LARGE SCALE GENOMIC DNA]</scope>
    <source>
        <strain evidence="2 3">DSM 12992</strain>
    </source>
</reference>
<dbReference type="RefSeq" id="WP_090091072.1">
    <property type="nucleotide sequence ID" value="NZ_FOMG01000011.1"/>
</dbReference>
<dbReference type="OrthoDB" id="1936401at2"/>
<proteinExistence type="predicted"/>
<dbReference type="EMBL" id="FOMG01000011">
    <property type="protein sequence ID" value="SFC86370.1"/>
    <property type="molecule type" value="Genomic_DNA"/>
</dbReference>
<evidence type="ECO:0000313" key="3">
    <source>
        <dbReference type="Proteomes" id="UP000199263"/>
    </source>
</evidence>
<keyword evidence="3" id="KW-1185">Reference proteome</keyword>
<protein>
    <recommendedName>
        <fullName evidence="1">DED domain-containing protein</fullName>
    </recommendedName>
</protein>
<name>A0A1I1MXU1_9CLOT</name>
<evidence type="ECO:0000313" key="2">
    <source>
        <dbReference type="EMBL" id="SFC86370.1"/>
    </source>
</evidence>
<accession>A0A1I1MXU1</accession>
<dbReference type="Proteomes" id="UP000199263">
    <property type="component" value="Unassembled WGS sequence"/>
</dbReference>
<organism evidence="2 3">
    <name type="scientific">Clostridium uliginosum</name>
    <dbReference type="NCBI Taxonomy" id="119641"/>
    <lineage>
        <taxon>Bacteria</taxon>
        <taxon>Bacillati</taxon>
        <taxon>Bacillota</taxon>
        <taxon>Clostridia</taxon>
        <taxon>Eubacteriales</taxon>
        <taxon>Clostridiaceae</taxon>
        <taxon>Clostridium</taxon>
    </lineage>
</organism>
<gene>
    <name evidence="2" type="ORF">SAMN05421842_11165</name>
</gene>
<evidence type="ECO:0000259" key="1">
    <source>
        <dbReference type="PROSITE" id="PS50168"/>
    </source>
</evidence>
<dbReference type="InterPro" id="IPR001875">
    <property type="entry name" value="DED_dom"/>
</dbReference>
<sequence>MPGIWNVNNVYTNNTKKISSKLTFEAGEKFTGRIVGKGEGKDVTIRLSDGWQFIAELDENVNLEDLKLVRFQVDDFKDGKLKLVIADTSKPEVSDDVFQEIIEKEGLSSDDVKILEKMLKHDMALTRENINKVKGLIQFNENINANPEEIDTFIANYLQSKGIDSSSLKGEMVKQNLTEFFNTFKDMSAEEIIIFIENNLDFSKENIDSFNKLFKGNMPMEKLLMQLSSSLDDSDTQISRLDNKDITYENIKVNAEKTVEDNETVKSNNMNSLISKLYDSNDNSKNKVSMLSLMKSIVGNDDELLNSPLNEVINSRTDDLTTKEYNRLTSIVSKISDKDIIDLLKNVLKDKGISLEDVKTNGLTSLGDNGKSIVEETISKALGKEIKLTNEEAEKFNDLIKYKLQSETTDKNPEPTKGNTSNVKEPIVQGNKDIQSPLIKNEIKNEINSIFQKDTNIISNKDLIQGEIRNKLDGVKDIVKDIISNIEQKGVGYEKVMELIKTNINDFKVFNSINNEYYYLNFPVHVNSEDYPCKLIIKDNRKDGKKIDKTNAKMVVNVKTINIGEVDGYLTLGENKIDVNLRCEKDYMSILANNKNKLINGLETLGLSTSIKVSLKEEEANLVTCGKFFNDSSVSSIDIKV</sequence>
<feature type="domain" description="DED" evidence="1">
    <location>
        <begin position="49"/>
        <end position="120"/>
    </location>
</feature>
<dbReference type="AlphaFoldDB" id="A0A1I1MXU1"/>
<dbReference type="PROSITE" id="PS50168">
    <property type="entry name" value="DED"/>
    <property type="match status" value="1"/>
</dbReference>